<dbReference type="Proteomes" id="UP001175271">
    <property type="component" value="Unassembled WGS sequence"/>
</dbReference>
<organism evidence="5 6">
    <name type="scientific">Steinernema hermaphroditum</name>
    <dbReference type="NCBI Taxonomy" id="289476"/>
    <lineage>
        <taxon>Eukaryota</taxon>
        <taxon>Metazoa</taxon>
        <taxon>Ecdysozoa</taxon>
        <taxon>Nematoda</taxon>
        <taxon>Chromadorea</taxon>
        <taxon>Rhabditida</taxon>
        <taxon>Tylenchina</taxon>
        <taxon>Panagrolaimomorpha</taxon>
        <taxon>Strongyloidoidea</taxon>
        <taxon>Steinernematidae</taxon>
        <taxon>Steinernema</taxon>
    </lineage>
</organism>
<feature type="domain" description="ShKT" evidence="4">
    <location>
        <begin position="525"/>
        <end position="559"/>
    </location>
</feature>
<dbReference type="Gene3D" id="1.10.10.1940">
    <property type="match status" value="2"/>
</dbReference>
<feature type="chain" id="PRO_5041220411" description="ShKT domain-containing protein" evidence="3">
    <location>
        <begin position="16"/>
        <end position="611"/>
    </location>
</feature>
<dbReference type="PROSITE" id="PS51670">
    <property type="entry name" value="SHKT"/>
    <property type="match status" value="3"/>
</dbReference>
<keyword evidence="3" id="KW-0732">Signal</keyword>
<dbReference type="PANTHER" id="PTHR21724:SF109">
    <property type="entry name" value="SHKT DOMAIN-CONTAINING PROTEIN"/>
    <property type="match status" value="1"/>
</dbReference>
<keyword evidence="1" id="KW-1015">Disulfide bond</keyword>
<evidence type="ECO:0000256" key="2">
    <source>
        <dbReference type="SAM" id="MobiDB-lite"/>
    </source>
</evidence>
<protein>
    <recommendedName>
        <fullName evidence="4">ShKT domain-containing protein</fullName>
    </recommendedName>
</protein>
<dbReference type="Gene3D" id="1.10.10.1870">
    <property type="entry name" value="ShTK domain-like"/>
    <property type="match status" value="1"/>
</dbReference>
<evidence type="ECO:0000256" key="1">
    <source>
        <dbReference type="PROSITE-ProRule" id="PRU01005"/>
    </source>
</evidence>
<feature type="domain" description="ShKT" evidence="4">
    <location>
        <begin position="78"/>
        <end position="118"/>
    </location>
</feature>
<keyword evidence="6" id="KW-1185">Reference proteome</keyword>
<feature type="region of interest" description="Disordered" evidence="2">
    <location>
        <begin position="470"/>
        <end position="502"/>
    </location>
</feature>
<comment type="caution">
    <text evidence="5">The sequence shown here is derived from an EMBL/GenBank/DDBJ whole genome shotgun (WGS) entry which is preliminary data.</text>
</comment>
<feature type="signal peptide" evidence="3">
    <location>
        <begin position="1"/>
        <end position="15"/>
    </location>
</feature>
<feature type="disulfide bond" evidence="1">
    <location>
        <begin position="525"/>
        <end position="559"/>
    </location>
</feature>
<evidence type="ECO:0000256" key="3">
    <source>
        <dbReference type="SAM" id="SignalP"/>
    </source>
</evidence>
<dbReference type="Pfam" id="PF01549">
    <property type="entry name" value="ShK"/>
    <property type="match status" value="7"/>
</dbReference>
<reference evidence="5" key="1">
    <citation type="submission" date="2023-06" db="EMBL/GenBank/DDBJ databases">
        <title>Genomic analysis of the entomopathogenic nematode Steinernema hermaphroditum.</title>
        <authorList>
            <person name="Schwarz E.M."/>
            <person name="Heppert J.K."/>
            <person name="Baniya A."/>
            <person name="Schwartz H.T."/>
            <person name="Tan C.-H."/>
            <person name="Antoshechkin I."/>
            <person name="Sternberg P.W."/>
            <person name="Goodrich-Blair H."/>
            <person name="Dillman A.R."/>
        </authorList>
    </citation>
    <scope>NUCLEOTIDE SEQUENCE</scope>
    <source>
        <strain evidence="5">PS9179</strain>
        <tissue evidence="5">Whole animal</tissue>
    </source>
</reference>
<proteinExistence type="predicted"/>
<dbReference type="SMART" id="SM00254">
    <property type="entry name" value="ShKT"/>
    <property type="match status" value="10"/>
</dbReference>
<evidence type="ECO:0000313" key="5">
    <source>
        <dbReference type="EMBL" id="KAK0427518.1"/>
    </source>
</evidence>
<gene>
    <name evidence="5" type="ORF">QR680_010272</name>
</gene>
<feature type="domain" description="ShKT" evidence="4">
    <location>
        <begin position="574"/>
        <end position="611"/>
    </location>
</feature>
<dbReference type="EMBL" id="JAUCMV010000001">
    <property type="protein sequence ID" value="KAK0427518.1"/>
    <property type="molecule type" value="Genomic_DNA"/>
</dbReference>
<comment type="caution">
    <text evidence="1">Lacks conserved residue(s) required for the propagation of feature annotation.</text>
</comment>
<evidence type="ECO:0000313" key="6">
    <source>
        <dbReference type="Proteomes" id="UP001175271"/>
    </source>
</evidence>
<name>A0AA39MB97_9BILA</name>
<sequence length="611" mass="65687">MYFVISFLVFASVAANRCTDKYGYLLPSATVCEDADPSCGEFFKVKTKIFPAARDPLCDEEDLKEYVMVCAKTCGLCCERPDIKDSCQDRTHGCVADQCGHPRWTDMTEDCPKTCNTCPTTTIAPITTPNPDCKEEPECTDLKDKCAIDSIKNMCPVSCGACPTTTAAPTTTPAPLRCTDSNGNLLPSALLCEDEVDDCKNYFPTDVGAKPASRDNSCNAFLMTTLAMKCAKTCGLCCERPDIVATCQDTLAECPERQDLCAQDNTKVFWAKKCPKTCDSCPTPPTTTTSAPTTIAKEVPAACQDQNFCAGIEDECAIETVQELCPVKCGLCPTTTPASTTAPPTTSPAPTTTPAPVRCTDVRGSLLPSAQICEDKIDACQKIFPTEATKSPAGRDPNCDHEKYSNLAMECARTCAICCELPEIRDSCQDALAECPEKPEFCSDVVQKDLWLKHCPKTCGTCPTDAPTTVAPTSASDPSTTPALTEAPSTTPTLEATTSPTSPAIPTTIPEATVAPTVPPTVFVCLDKSRICRKNFHNCRVSTYAAWMKLNCPRTCGLCPGARVTPAPPAKPICFDQSSNCAGWKRNGFCDNTYYSYGHRYNSCGRTCGFC</sequence>
<accession>A0AA39MB97</accession>
<feature type="compositionally biased region" description="Low complexity" evidence="2">
    <location>
        <begin position="478"/>
        <end position="502"/>
    </location>
</feature>
<dbReference type="InterPro" id="IPR003582">
    <property type="entry name" value="ShKT_dom"/>
</dbReference>
<dbReference type="PANTHER" id="PTHR21724">
    <property type="entry name" value="SHKT DOMAIN-CONTAINING PROTEIN"/>
    <property type="match status" value="1"/>
</dbReference>
<evidence type="ECO:0000259" key="4">
    <source>
        <dbReference type="PROSITE" id="PS51670"/>
    </source>
</evidence>
<dbReference type="AlphaFoldDB" id="A0AA39MB97"/>